<reference evidence="9" key="1">
    <citation type="journal article" date="2023" name="Mol. Phylogenet. Evol.">
        <title>Genome-scale phylogeny and comparative genomics of the fungal order Sordariales.</title>
        <authorList>
            <person name="Hensen N."/>
            <person name="Bonometti L."/>
            <person name="Westerberg I."/>
            <person name="Brannstrom I.O."/>
            <person name="Guillou S."/>
            <person name="Cros-Aarteil S."/>
            <person name="Calhoun S."/>
            <person name="Haridas S."/>
            <person name="Kuo A."/>
            <person name="Mondo S."/>
            <person name="Pangilinan J."/>
            <person name="Riley R."/>
            <person name="LaButti K."/>
            <person name="Andreopoulos B."/>
            <person name="Lipzen A."/>
            <person name="Chen C."/>
            <person name="Yan M."/>
            <person name="Daum C."/>
            <person name="Ng V."/>
            <person name="Clum A."/>
            <person name="Steindorff A."/>
            <person name="Ohm R.A."/>
            <person name="Martin F."/>
            <person name="Silar P."/>
            <person name="Natvig D.O."/>
            <person name="Lalanne C."/>
            <person name="Gautier V."/>
            <person name="Ament-Velasquez S.L."/>
            <person name="Kruys A."/>
            <person name="Hutchinson M.I."/>
            <person name="Powell A.J."/>
            <person name="Barry K."/>
            <person name="Miller A.N."/>
            <person name="Grigoriev I.V."/>
            <person name="Debuchy R."/>
            <person name="Gladieux P."/>
            <person name="Hiltunen Thoren M."/>
            <person name="Johannesson H."/>
        </authorList>
    </citation>
    <scope>NUCLEOTIDE SEQUENCE</scope>
    <source>
        <strain evidence="9">SMH4131-1</strain>
    </source>
</reference>
<dbReference type="PANTHER" id="PTHR33048">
    <property type="entry name" value="PTH11-LIKE INTEGRAL MEMBRANE PROTEIN (AFU_ORTHOLOGUE AFUA_5G11245)"/>
    <property type="match status" value="1"/>
</dbReference>
<feature type="transmembrane region" description="Helical" evidence="7">
    <location>
        <begin position="108"/>
        <end position="132"/>
    </location>
</feature>
<evidence type="ECO:0000256" key="6">
    <source>
        <dbReference type="SAM" id="MobiDB-lite"/>
    </source>
</evidence>
<evidence type="ECO:0000256" key="1">
    <source>
        <dbReference type="ARBA" id="ARBA00004141"/>
    </source>
</evidence>
<comment type="caution">
    <text evidence="9">The sequence shown here is derived from an EMBL/GenBank/DDBJ whole genome shotgun (WGS) entry which is preliminary data.</text>
</comment>
<keyword evidence="3 7" id="KW-1133">Transmembrane helix</keyword>
<feature type="region of interest" description="Disordered" evidence="6">
    <location>
        <begin position="331"/>
        <end position="350"/>
    </location>
</feature>
<evidence type="ECO:0000256" key="2">
    <source>
        <dbReference type="ARBA" id="ARBA00022692"/>
    </source>
</evidence>
<dbReference type="InterPro" id="IPR052337">
    <property type="entry name" value="SAT4-like"/>
</dbReference>
<dbReference type="InterPro" id="IPR049326">
    <property type="entry name" value="Rhodopsin_dom_fungi"/>
</dbReference>
<keyword evidence="10" id="KW-1185">Reference proteome</keyword>
<feature type="compositionally biased region" description="Basic and acidic residues" evidence="6">
    <location>
        <begin position="336"/>
        <end position="349"/>
    </location>
</feature>
<feature type="transmembrane region" description="Helical" evidence="7">
    <location>
        <begin position="226"/>
        <end position="244"/>
    </location>
</feature>
<evidence type="ECO:0000256" key="7">
    <source>
        <dbReference type="SAM" id="Phobius"/>
    </source>
</evidence>
<feature type="transmembrane region" description="Helical" evidence="7">
    <location>
        <begin position="264"/>
        <end position="287"/>
    </location>
</feature>
<organism evidence="9 10">
    <name type="scientific">Cercophora scortea</name>
    <dbReference type="NCBI Taxonomy" id="314031"/>
    <lineage>
        <taxon>Eukaryota</taxon>
        <taxon>Fungi</taxon>
        <taxon>Dikarya</taxon>
        <taxon>Ascomycota</taxon>
        <taxon>Pezizomycotina</taxon>
        <taxon>Sordariomycetes</taxon>
        <taxon>Sordariomycetidae</taxon>
        <taxon>Sordariales</taxon>
        <taxon>Lasiosphaeriaceae</taxon>
        <taxon>Cercophora</taxon>
    </lineage>
</organism>
<evidence type="ECO:0000259" key="8">
    <source>
        <dbReference type="Pfam" id="PF20684"/>
    </source>
</evidence>
<dbReference type="GO" id="GO:0016020">
    <property type="term" value="C:membrane"/>
    <property type="evidence" value="ECO:0007669"/>
    <property type="project" value="UniProtKB-SubCell"/>
</dbReference>
<feature type="domain" description="Rhodopsin" evidence="8">
    <location>
        <begin position="50"/>
        <end position="288"/>
    </location>
</feature>
<keyword evidence="2 7" id="KW-0812">Transmembrane</keyword>
<comment type="subcellular location">
    <subcellularLocation>
        <location evidence="1">Membrane</location>
        <topology evidence="1">Multi-pass membrane protein</topology>
    </subcellularLocation>
</comment>
<dbReference type="Proteomes" id="UP001286456">
    <property type="component" value="Unassembled WGS sequence"/>
</dbReference>
<evidence type="ECO:0000256" key="5">
    <source>
        <dbReference type="ARBA" id="ARBA00038359"/>
    </source>
</evidence>
<evidence type="ECO:0000313" key="9">
    <source>
        <dbReference type="EMBL" id="KAK3327026.1"/>
    </source>
</evidence>
<feature type="transmembrane region" description="Helical" evidence="7">
    <location>
        <begin position="66"/>
        <end position="88"/>
    </location>
</feature>
<evidence type="ECO:0000313" key="10">
    <source>
        <dbReference type="Proteomes" id="UP001286456"/>
    </source>
</evidence>
<protein>
    <recommendedName>
        <fullName evidence="8">Rhodopsin domain-containing protein</fullName>
    </recommendedName>
</protein>
<feature type="transmembrane region" description="Helical" evidence="7">
    <location>
        <begin position="144"/>
        <end position="166"/>
    </location>
</feature>
<reference evidence="9" key="2">
    <citation type="submission" date="2023-06" db="EMBL/GenBank/DDBJ databases">
        <authorList>
            <consortium name="Lawrence Berkeley National Laboratory"/>
            <person name="Haridas S."/>
            <person name="Hensen N."/>
            <person name="Bonometti L."/>
            <person name="Westerberg I."/>
            <person name="Brannstrom I.O."/>
            <person name="Guillou S."/>
            <person name="Cros-Aarteil S."/>
            <person name="Calhoun S."/>
            <person name="Kuo A."/>
            <person name="Mondo S."/>
            <person name="Pangilinan J."/>
            <person name="Riley R."/>
            <person name="Labutti K."/>
            <person name="Andreopoulos B."/>
            <person name="Lipzen A."/>
            <person name="Chen C."/>
            <person name="Yanf M."/>
            <person name="Daum C."/>
            <person name="Ng V."/>
            <person name="Clum A."/>
            <person name="Steindorff A."/>
            <person name="Ohm R."/>
            <person name="Martin F."/>
            <person name="Silar P."/>
            <person name="Natvig D."/>
            <person name="Lalanne C."/>
            <person name="Gautier V."/>
            <person name="Ament-Velasquez S.L."/>
            <person name="Kruys A."/>
            <person name="Hutchinson M.I."/>
            <person name="Powell A.J."/>
            <person name="Barry K."/>
            <person name="Miller A.N."/>
            <person name="Grigoriev I.V."/>
            <person name="Debuchy R."/>
            <person name="Gladieux P."/>
            <person name="Thoren M.H."/>
            <person name="Johannesson H."/>
        </authorList>
    </citation>
    <scope>NUCLEOTIDE SEQUENCE</scope>
    <source>
        <strain evidence="9">SMH4131-1</strain>
    </source>
</reference>
<feature type="transmembrane region" description="Helical" evidence="7">
    <location>
        <begin position="186"/>
        <end position="214"/>
    </location>
</feature>
<accession>A0AAE0IKW8</accession>
<gene>
    <name evidence="9" type="ORF">B0T19DRAFT_151020</name>
</gene>
<keyword evidence="4 7" id="KW-0472">Membrane</keyword>
<proteinExistence type="inferred from homology"/>
<feature type="transmembrane region" description="Helical" evidence="7">
    <location>
        <begin position="33"/>
        <end position="54"/>
    </location>
</feature>
<evidence type="ECO:0000256" key="4">
    <source>
        <dbReference type="ARBA" id="ARBA00023136"/>
    </source>
</evidence>
<feature type="region of interest" description="Disordered" evidence="6">
    <location>
        <begin position="303"/>
        <end position="325"/>
    </location>
</feature>
<dbReference type="EMBL" id="JAUEPO010000003">
    <property type="protein sequence ID" value="KAK3327026.1"/>
    <property type="molecule type" value="Genomic_DNA"/>
</dbReference>
<sequence length="392" mass="42094">MAPGLPDLSGSPGASGGDVDPSLLDHSSAGPELLGVTWALLVAAAAFLGLRIYCKRIGRRGLWWDDWLLIASWFAHLIDSALLSVMVTRGYGHHPWDGGPIMGQDSSFMILMMTRTTFTITAAAWSKTAFAITMLRIGEGWMKWFLWFIIVSLNVSMGLNAMIGWVGCSPVSKSWDMTVQGTCLDLSVIVNIGYVSGGYSAACDFILALLPWPIIWKLQMKNTEKIGVGIAMSMGIVAGIMSSIKTAQLNKLSTGDSYDAAHLTIWDTTEIAVTIMAASIPTMRVLFKDVRSSARRYYLKTDENSGAANPSRGGGGGGGSKFESHSTVIKSMSDPNEMKGGDDGSDSDRGMILAMSATGRIYRVDEVEIESRSATGVEAYEMHPPAPAVKQG</sequence>
<dbReference type="PANTHER" id="PTHR33048:SF42">
    <property type="entry name" value="INTEGRAL MEMBRANE PROTEIN"/>
    <property type="match status" value="1"/>
</dbReference>
<comment type="similarity">
    <text evidence="5">Belongs to the SAT4 family.</text>
</comment>
<dbReference type="Pfam" id="PF20684">
    <property type="entry name" value="Fung_rhodopsin"/>
    <property type="match status" value="1"/>
</dbReference>
<dbReference type="AlphaFoldDB" id="A0AAE0IKW8"/>
<evidence type="ECO:0000256" key="3">
    <source>
        <dbReference type="ARBA" id="ARBA00022989"/>
    </source>
</evidence>
<name>A0AAE0IKW8_9PEZI</name>